<feature type="compositionally biased region" description="Acidic residues" evidence="1">
    <location>
        <begin position="925"/>
        <end position="951"/>
    </location>
</feature>
<dbReference type="OrthoDB" id="3237105at2759"/>
<dbReference type="EMBL" id="KN832589">
    <property type="protein sequence ID" value="KII83000.1"/>
    <property type="molecule type" value="Genomic_DNA"/>
</dbReference>
<feature type="non-terminal residue" evidence="3">
    <location>
        <position position="1"/>
    </location>
</feature>
<dbReference type="Proteomes" id="UP000053263">
    <property type="component" value="Unassembled WGS sequence"/>
</dbReference>
<name>A0A0C9SVE6_PLICR</name>
<evidence type="ECO:0000313" key="3">
    <source>
        <dbReference type="EMBL" id="KII83000.1"/>
    </source>
</evidence>
<evidence type="ECO:0000259" key="2">
    <source>
        <dbReference type="Pfam" id="PF18802"/>
    </source>
</evidence>
<dbReference type="Pfam" id="PF18802">
    <property type="entry name" value="CxC1"/>
    <property type="match status" value="1"/>
</dbReference>
<feature type="non-terminal residue" evidence="3">
    <location>
        <position position="967"/>
    </location>
</feature>
<organism evidence="3 4">
    <name type="scientific">Plicaturopsis crispa FD-325 SS-3</name>
    <dbReference type="NCBI Taxonomy" id="944288"/>
    <lineage>
        <taxon>Eukaryota</taxon>
        <taxon>Fungi</taxon>
        <taxon>Dikarya</taxon>
        <taxon>Basidiomycota</taxon>
        <taxon>Agaricomycotina</taxon>
        <taxon>Agaricomycetes</taxon>
        <taxon>Agaricomycetidae</taxon>
        <taxon>Amylocorticiales</taxon>
        <taxon>Amylocorticiaceae</taxon>
        <taxon>Plicatura</taxon>
        <taxon>Plicaturopsis crispa</taxon>
    </lineage>
</organism>
<accession>A0A0C9SVE6</accession>
<feature type="region of interest" description="Disordered" evidence="1">
    <location>
        <begin position="920"/>
        <end position="951"/>
    </location>
</feature>
<feature type="compositionally biased region" description="Basic and acidic residues" evidence="1">
    <location>
        <begin position="180"/>
        <end position="204"/>
    </location>
</feature>
<evidence type="ECO:0000256" key="1">
    <source>
        <dbReference type="SAM" id="MobiDB-lite"/>
    </source>
</evidence>
<feature type="compositionally biased region" description="Basic and acidic residues" evidence="1">
    <location>
        <begin position="318"/>
        <end position="327"/>
    </location>
</feature>
<dbReference type="InterPro" id="IPR041320">
    <property type="entry name" value="CxC1"/>
</dbReference>
<feature type="region of interest" description="Disordered" evidence="1">
    <location>
        <begin position="231"/>
        <end position="269"/>
    </location>
</feature>
<feature type="compositionally biased region" description="Basic and acidic residues" evidence="1">
    <location>
        <begin position="258"/>
        <end position="269"/>
    </location>
</feature>
<reference evidence="3 4" key="1">
    <citation type="submission" date="2014-06" db="EMBL/GenBank/DDBJ databases">
        <title>Evolutionary Origins and Diversification of the Mycorrhizal Mutualists.</title>
        <authorList>
            <consortium name="DOE Joint Genome Institute"/>
            <consortium name="Mycorrhizal Genomics Consortium"/>
            <person name="Kohler A."/>
            <person name="Kuo A."/>
            <person name="Nagy L.G."/>
            <person name="Floudas D."/>
            <person name="Copeland A."/>
            <person name="Barry K.W."/>
            <person name="Cichocki N."/>
            <person name="Veneault-Fourrey C."/>
            <person name="LaButti K."/>
            <person name="Lindquist E.A."/>
            <person name="Lipzen A."/>
            <person name="Lundell T."/>
            <person name="Morin E."/>
            <person name="Murat C."/>
            <person name="Riley R."/>
            <person name="Ohm R."/>
            <person name="Sun H."/>
            <person name="Tunlid A."/>
            <person name="Henrissat B."/>
            <person name="Grigoriev I.V."/>
            <person name="Hibbett D.S."/>
            <person name="Martin F."/>
        </authorList>
    </citation>
    <scope>NUCLEOTIDE SEQUENCE [LARGE SCALE GENOMIC DNA]</scope>
    <source>
        <strain evidence="3 4">FD-325 SS-3</strain>
    </source>
</reference>
<protein>
    <recommendedName>
        <fullName evidence="2">CxC1-like cysteine cluster associated with KDZ transposases domain-containing protein</fullName>
    </recommendedName>
</protein>
<dbReference type="AlphaFoldDB" id="A0A0C9SVE6"/>
<keyword evidence="4" id="KW-1185">Reference proteome</keyword>
<dbReference type="Pfam" id="PF18758">
    <property type="entry name" value="KDZ"/>
    <property type="match status" value="1"/>
</dbReference>
<feature type="region of interest" description="Disordered" evidence="1">
    <location>
        <begin position="312"/>
        <end position="333"/>
    </location>
</feature>
<dbReference type="PANTHER" id="PTHR33096">
    <property type="entry name" value="CXC2 DOMAIN-CONTAINING PROTEIN"/>
    <property type="match status" value="1"/>
</dbReference>
<gene>
    <name evidence="3" type="ORF">PLICRDRAFT_76994</name>
</gene>
<sequence length="967" mass="109437">KRIRQWATWAGTTIPALVDPYLTLLRVSRNLREMPRIPSVSCSCDDTVKRKTLSVLCVHFESIEKIEIHVCECQPAPLQLLNRGMFPCAPCAPSLAVDLRVLDFVTTLFVRMPPNVTAWCDAVEVFLDGRGYKLDTRNSIRRRFSNTLLWYGSLQSASKIYVTAYLEETRTGLIEEGTIRDTRGGEECEERQGEREERRTRTTIEDVDDVDELVAAGVGLGLEDPVLEEVQEGASDGGNDSEGSTEAGRGSAGGSTSDDGKKEGGAKRPSEYLRQRCPLCFGGQISHDPDVLTRHYSADVIVCLDACFTQKRRKNRDGRRDPPRAHPESVFIPDDDVRAMRDFVEERRGPTKGGDGGPTPAEGAEDGYEAGLRVPNSVLNECGDSFRAADEKREAASTQFFGDTGLMALLCRHDRVLWLINMNTAGERQYYALALINRLFQHLPPTMTAGILYDIGCQLHRSCVKWDFLAEIRDRITFGISVFHAYGHQWACQVIYHPRKCVGFGLTDGEGCERFWSAIKKLIPVLRVSGYHQRLYVLDTQVKHLDDKSLHGLGGWLSRRWLHCQKKKEDAQVRLEGVDIADETLRREWEAQVEEQTRPAPRRSKNKGKLAVETILALQKSESEYKEAEAALEAQLLGEYDEDVDAGDIAFELSNVRSKIANISANIQRKIAALGATERSNLRRLATNDYVRVRMNARALKKRIRDRLRQRKFELERLERAYRHTVNEKNLRTHAESSVKRREPGILALARAYNKLCDELVSLIKRRKGLPGAVAPARIQREGLFKLDVDDDIWQDIGLDDDENGNGEIPLWLGDDNVREGIRARLELDRCIEEEARLGKERCAMQEWMLEEWMVLKEAKSDADGFDEDMLYQLKLRKEYLLRLCLTWQKMVGGIVPSQPMPESWGPTLEELIDTAVLENTASYEDPEGEDDGDYAGYGEEDEEEEDDSELLEVAEESALADAYKDE</sequence>
<feature type="domain" description="CxC1-like cysteine cluster associated with KDZ transposases" evidence="2">
    <location>
        <begin position="37"/>
        <end position="130"/>
    </location>
</feature>
<dbReference type="PANTHER" id="PTHR33096:SF1">
    <property type="entry name" value="CXC1-LIKE CYSTEINE CLUSTER ASSOCIATED WITH KDZ TRANSPOSASES DOMAIN-CONTAINING PROTEIN"/>
    <property type="match status" value="1"/>
</dbReference>
<feature type="region of interest" description="Disordered" evidence="1">
    <location>
        <begin position="180"/>
        <end position="206"/>
    </location>
</feature>
<dbReference type="HOGENOM" id="CLU_004552_10_1_1"/>
<evidence type="ECO:0000313" key="4">
    <source>
        <dbReference type="Proteomes" id="UP000053263"/>
    </source>
</evidence>
<dbReference type="InterPro" id="IPR040521">
    <property type="entry name" value="KDZ"/>
</dbReference>
<proteinExistence type="predicted"/>
<feature type="region of interest" description="Disordered" evidence="1">
    <location>
        <begin position="346"/>
        <end position="365"/>
    </location>
</feature>